<keyword evidence="1" id="KW-0812">Transmembrane</keyword>
<evidence type="ECO:0000256" key="1">
    <source>
        <dbReference type="SAM" id="Phobius"/>
    </source>
</evidence>
<accession>A0ABS6JH59</accession>
<comment type="caution">
    <text evidence="2">The sequence shown here is derived from an EMBL/GenBank/DDBJ whole genome shotgun (WGS) entry which is preliminary data.</text>
</comment>
<keyword evidence="3" id="KW-1185">Reference proteome</keyword>
<reference evidence="2 3" key="1">
    <citation type="submission" date="2021-06" db="EMBL/GenBank/DDBJ databases">
        <title>Bacillus sp. RD4P76, an endophyte from a halophyte.</title>
        <authorList>
            <person name="Sun J.-Q."/>
        </authorList>
    </citation>
    <scope>NUCLEOTIDE SEQUENCE [LARGE SCALE GENOMIC DNA]</scope>
    <source>
        <strain evidence="2 3">CGMCC 1.15917</strain>
    </source>
</reference>
<keyword evidence="1" id="KW-0472">Membrane</keyword>
<feature type="transmembrane region" description="Helical" evidence="1">
    <location>
        <begin position="92"/>
        <end position="116"/>
    </location>
</feature>
<keyword evidence="1" id="KW-1133">Transmembrane helix</keyword>
<dbReference type="Pfam" id="PF14034">
    <property type="entry name" value="Spore_YtrH"/>
    <property type="match status" value="1"/>
</dbReference>
<organism evidence="2 3">
    <name type="scientific">Evansella tamaricis</name>
    <dbReference type="NCBI Taxonomy" id="2069301"/>
    <lineage>
        <taxon>Bacteria</taxon>
        <taxon>Bacillati</taxon>
        <taxon>Bacillota</taxon>
        <taxon>Bacilli</taxon>
        <taxon>Bacillales</taxon>
        <taxon>Bacillaceae</taxon>
        <taxon>Evansella</taxon>
    </lineage>
</organism>
<proteinExistence type="predicted"/>
<dbReference type="EMBL" id="JAHQCS010000117">
    <property type="protein sequence ID" value="MBU9712931.1"/>
    <property type="molecule type" value="Genomic_DNA"/>
</dbReference>
<evidence type="ECO:0000313" key="3">
    <source>
        <dbReference type="Proteomes" id="UP000784880"/>
    </source>
</evidence>
<dbReference type="InterPro" id="IPR025689">
    <property type="entry name" value="Spore_YtrH"/>
</dbReference>
<name>A0ABS6JH59_9BACI</name>
<evidence type="ECO:0000313" key="2">
    <source>
        <dbReference type="EMBL" id="MBU9712931.1"/>
    </source>
</evidence>
<protein>
    <submittedName>
        <fullName evidence="2">YtrH family sporulation protein</fullName>
    </submittedName>
</protein>
<feature type="transmembrane region" description="Helical" evidence="1">
    <location>
        <begin position="21"/>
        <end position="46"/>
    </location>
</feature>
<sequence>MYKEVLSERGISVDRDFLATLVIDYFVAFGVIIGGTILGGIGAYLIGKPPLSIMYDLASSLKIWALVAAIGGTFDAISSLERGIFEGTHADIFKTIMMIFIALCGAHTGTLLVQWITQEGIK</sequence>
<dbReference type="Proteomes" id="UP000784880">
    <property type="component" value="Unassembled WGS sequence"/>
</dbReference>
<gene>
    <name evidence="2" type="ORF">KS419_14465</name>
</gene>